<proteinExistence type="predicted"/>
<dbReference type="AlphaFoldDB" id="A0A0D2N4G1"/>
<gene>
    <name evidence="2" type="ORF">MNEG_0794</name>
</gene>
<organism evidence="2 3">
    <name type="scientific">Monoraphidium neglectum</name>
    <dbReference type="NCBI Taxonomy" id="145388"/>
    <lineage>
        <taxon>Eukaryota</taxon>
        <taxon>Viridiplantae</taxon>
        <taxon>Chlorophyta</taxon>
        <taxon>core chlorophytes</taxon>
        <taxon>Chlorophyceae</taxon>
        <taxon>CS clade</taxon>
        <taxon>Sphaeropleales</taxon>
        <taxon>Selenastraceae</taxon>
        <taxon>Monoraphidium</taxon>
    </lineage>
</organism>
<dbReference type="EMBL" id="KK100289">
    <property type="protein sequence ID" value="KIZ07147.1"/>
    <property type="molecule type" value="Genomic_DNA"/>
</dbReference>
<evidence type="ECO:0000313" key="3">
    <source>
        <dbReference type="Proteomes" id="UP000054498"/>
    </source>
</evidence>
<reference evidence="2 3" key="1">
    <citation type="journal article" date="2013" name="BMC Genomics">
        <title>Reconstruction of the lipid metabolism for the microalga Monoraphidium neglectum from its genome sequence reveals characteristics suitable for biofuel production.</title>
        <authorList>
            <person name="Bogen C."/>
            <person name="Al-Dilaimi A."/>
            <person name="Albersmeier A."/>
            <person name="Wichmann J."/>
            <person name="Grundmann M."/>
            <person name="Rupp O."/>
            <person name="Lauersen K.J."/>
            <person name="Blifernez-Klassen O."/>
            <person name="Kalinowski J."/>
            <person name="Goesmann A."/>
            <person name="Mussgnug J.H."/>
            <person name="Kruse O."/>
        </authorList>
    </citation>
    <scope>NUCLEOTIDE SEQUENCE [LARGE SCALE GENOMIC DNA]</scope>
    <source>
        <strain evidence="2 3">SAG 48.87</strain>
    </source>
</reference>
<protein>
    <recommendedName>
        <fullName evidence="4">Pheophorbide a oxygenase domain-containing protein</fullName>
    </recommendedName>
</protein>
<evidence type="ECO:0008006" key="4">
    <source>
        <dbReference type="Google" id="ProtNLM"/>
    </source>
</evidence>
<keyword evidence="1" id="KW-0812">Transmembrane</keyword>
<accession>A0A0D2N4G1</accession>
<evidence type="ECO:0000256" key="1">
    <source>
        <dbReference type="SAM" id="Phobius"/>
    </source>
</evidence>
<name>A0A0D2N4G1_9CHLO</name>
<feature type="transmembrane region" description="Helical" evidence="1">
    <location>
        <begin position="46"/>
        <end position="64"/>
    </location>
</feature>
<evidence type="ECO:0000313" key="2">
    <source>
        <dbReference type="EMBL" id="KIZ07147.1"/>
    </source>
</evidence>
<keyword evidence="1" id="KW-0472">Membrane</keyword>
<dbReference type="KEGG" id="mng:MNEG_0794"/>
<dbReference type="GeneID" id="25726912"/>
<sequence length="86" mass="8950">MTRQQHCPDCSRALARINAVLPALAAASAALLLLSGIALATGAAPLASLRVAGGVVAAALAAFAHHKLSKFRELFIFQDYVHAEKD</sequence>
<keyword evidence="3" id="KW-1185">Reference proteome</keyword>
<dbReference type="Proteomes" id="UP000054498">
    <property type="component" value="Unassembled WGS sequence"/>
</dbReference>
<feature type="transmembrane region" description="Helical" evidence="1">
    <location>
        <begin position="20"/>
        <end position="40"/>
    </location>
</feature>
<dbReference type="RefSeq" id="XP_013906166.1">
    <property type="nucleotide sequence ID" value="XM_014050712.1"/>
</dbReference>
<keyword evidence="1" id="KW-1133">Transmembrane helix</keyword>